<evidence type="ECO:0000313" key="2">
    <source>
        <dbReference type="EMBL" id="EFP78489.2"/>
    </source>
</evidence>
<protein>
    <submittedName>
        <fullName evidence="2">Uncharacterized protein</fullName>
    </submittedName>
</protein>
<dbReference type="VEuPathDB" id="FungiDB:PGTG_04445"/>
<organism evidence="2 3">
    <name type="scientific">Puccinia graminis f. sp. tritici (strain CRL 75-36-700-3 / race SCCL)</name>
    <name type="common">Black stem rust fungus</name>
    <dbReference type="NCBI Taxonomy" id="418459"/>
    <lineage>
        <taxon>Eukaryota</taxon>
        <taxon>Fungi</taxon>
        <taxon>Dikarya</taxon>
        <taxon>Basidiomycota</taxon>
        <taxon>Pucciniomycotina</taxon>
        <taxon>Pucciniomycetes</taxon>
        <taxon>Pucciniales</taxon>
        <taxon>Pucciniaceae</taxon>
        <taxon>Puccinia</taxon>
    </lineage>
</organism>
<dbReference type="GeneID" id="10536170"/>
<dbReference type="KEGG" id="pgr:PGTG_04445"/>
<sequence length="519" mass="58555">MRIHAPIHYGTHYGTHPALIHTMHGVIDQMLDRTQLELTQLPGLTVHSTKSYRYPYTTSSVTVMSFPESNPYTMTDPVLPFMNTDNFVNDDSVSYFDSSTTIGNTSPQFDSTTGFSVLGPAPPLDFECKINFTIYCSEKTKSNKTNWVALKPLSDLSLTFNTRDTLTWPAFLDLIANKCNEDYANISRMITDGTNSSPAKIVWTAYILKNKRFPKVNPHHIFDLVSFSQWFNEISLSRSTNGGVIIRMDNPRNEVSKARKEDLLARTMKRLDARQQGPSQGRSQRARGTSPNGSDEVFIHLSDCFDNIRLIHGRCSEQEDSSGPEFEDLEVYSDQIFEKYPMNTKYNRHYPVYLDPTNPDRYILLTSGNVDIWAKDLCSRVPGVSLVSPPSSIKYQSRKQTEKEKAPSTVESSSTASLVELTKWLIEQKNGMPRSSPPSSVCGDTTTTVDIGDYLNFVCIAPNKREGIRNTLLHNDIDCYKMFKNLVVDDLKALGFNVGIITKLRSNVTRYRAHLARSG</sequence>
<dbReference type="HOGENOM" id="CLU_039964_1_0_1"/>
<keyword evidence="3" id="KW-1185">Reference proteome</keyword>
<evidence type="ECO:0000256" key="1">
    <source>
        <dbReference type="SAM" id="MobiDB-lite"/>
    </source>
</evidence>
<reference key="1">
    <citation type="submission" date="2007-01" db="EMBL/GenBank/DDBJ databases">
        <title>The Genome Sequence of Puccinia graminis f. sp. tritici Strain CRL 75-36-700-3.</title>
        <authorList>
            <consortium name="The Broad Institute Genome Sequencing Platform"/>
            <person name="Birren B."/>
            <person name="Lander E."/>
            <person name="Galagan J."/>
            <person name="Nusbaum C."/>
            <person name="Devon K."/>
            <person name="Cuomo C."/>
            <person name="Jaffe D."/>
            <person name="Butler J."/>
            <person name="Alvarez P."/>
            <person name="Gnerre S."/>
            <person name="Grabherr M."/>
            <person name="Mauceli E."/>
            <person name="Brockman W."/>
            <person name="Young S."/>
            <person name="LaButti K."/>
            <person name="Sykes S."/>
            <person name="DeCaprio D."/>
            <person name="Crawford M."/>
            <person name="Koehrsen M."/>
            <person name="Engels R."/>
            <person name="Montgomery P."/>
            <person name="Pearson M."/>
            <person name="Howarth C."/>
            <person name="Larson L."/>
            <person name="White J."/>
            <person name="Zeng Q."/>
            <person name="Kodira C."/>
            <person name="Yandava C."/>
            <person name="Alvarado L."/>
            <person name="O'Leary S."/>
            <person name="Szabo L."/>
            <person name="Dean R."/>
            <person name="Schein J."/>
        </authorList>
    </citation>
    <scope>NUCLEOTIDE SEQUENCE</scope>
    <source>
        <strain>CRL 75-36-700-3</strain>
    </source>
</reference>
<dbReference type="EMBL" id="DS178270">
    <property type="protein sequence ID" value="EFP78489.2"/>
    <property type="molecule type" value="Genomic_DNA"/>
</dbReference>
<dbReference type="InParanoid" id="E3K2C0"/>
<dbReference type="Proteomes" id="UP000008783">
    <property type="component" value="Unassembled WGS sequence"/>
</dbReference>
<accession>E3K2C0</accession>
<gene>
    <name evidence="2" type="ORF">PGTG_04445</name>
</gene>
<feature type="compositionally biased region" description="Low complexity" evidence="1">
    <location>
        <begin position="274"/>
        <end position="288"/>
    </location>
</feature>
<dbReference type="OrthoDB" id="2506803at2759"/>
<proteinExistence type="predicted"/>
<dbReference type="RefSeq" id="XP_003322908.2">
    <property type="nucleotide sequence ID" value="XM_003322860.2"/>
</dbReference>
<reference evidence="3" key="2">
    <citation type="journal article" date="2011" name="Proc. Natl. Acad. Sci. U.S.A.">
        <title>Obligate biotrophy features unraveled by the genomic analysis of rust fungi.</title>
        <authorList>
            <person name="Duplessis S."/>
            <person name="Cuomo C.A."/>
            <person name="Lin Y.-C."/>
            <person name="Aerts A."/>
            <person name="Tisserant E."/>
            <person name="Veneault-Fourrey C."/>
            <person name="Joly D.L."/>
            <person name="Hacquard S."/>
            <person name="Amselem J."/>
            <person name="Cantarel B.L."/>
            <person name="Chiu R."/>
            <person name="Coutinho P.M."/>
            <person name="Feau N."/>
            <person name="Field M."/>
            <person name="Frey P."/>
            <person name="Gelhaye E."/>
            <person name="Goldberg J."/>
            <person name="Grabherr M.G."/>
            <person name="Kodira C.D."/>
            <person name="Kohler A."/>
            <person name="Kuees U."/>
            <person name="Lindquist E.A."/>
            <person name="Lucas S.M."/>
            <person name="Mago R."/>
            <person name="Mauceli E."/>
            <person name="Morin E."/>
            <person name="Murat C."/>
            <person name="Pangilinan J.L."/>
            <person name="Park R."/>
            <person name="Pearson M."/>
            <person name="Quesneville H."/>
            <person name="Rouhier N."/>
            <person name="Sakthikumar S."/>
            <person name="Salamov A.A."/>
            <person name="Schmutz J."/>
            <person name="Selles B."/>
            <person name="Shapiro H."/>
            <person name="Tanguay P."/>
            <person name="Tuskan G.A."/>
            <person name="Henrissat B."/>
            <person name="Van de Peer Y."/>
            <person name="Rouze P."/>
            <person name="Ellis J.G."/>
            <person name="Dodds P.N."/>
            <person name="Schein J.E."/>
            <person name="Zhong S."/>
            <person name="Hamelin R.C."/>
            <person name="Grigoriev I.V."/>
            <person name="Szabo L.J."/>
            <person name="Martin F."/>
        </authorList>
    </citation>
    <scope>NUCLEOTIDE SEQUENCE [LARGE SCALE GENOMIC DNA]</scope>
    <source>
        <strain evidence="3">CRL 75-36-700-3 / race SCCL</strain>
    </source>
</reference>
<dbReference type="AlphaFoldDB" id="E3K2C0"/>
<name>E3K2C0_PUCGT</name>
<feature type="region of interest" description="Disordered" evidence="1">
    <location>
        <begin position="270"/>
        <end position="295"/>
    </location>
</feature>
<evidence type="ECO:0000313" key="3">
    <source>
        <dbReference type="Proteomes" id="UP000008783"/>
    </source>
</evidence>
<feature type="region of interest" description="Disordered" evidence="1">
    <location>
        <begin position="393"/>
        <end position="414"/>
    </location>
</feature>